<feature type="transmembrane region" description="Helical" evidence="7">
    <location>
        <begin position="329"/>
        <end position="349"/>
    </location>
</feature>
<evidence type="ECO:0000256" key="1">
    <source>
        <dbReference type="ARBA" id="ARBA00007150"/>
    </source>
</evidence>
<feature type="transmembrane region" description="Helical" evidence="7">
    <location>
        <begin position="305"/>
        <end position="323"/>
    </location>
</feature>
<dbReference type="EMBL" id="PHAO01000001">
    <property type="protein sequence ID" value="PKN02781.1"/>
    <property type="molecule type" value="Genomic_DNA"/>
</dbReference>
<dbReference type="Pfam" id="PF01790">
    <property type="entry name" value="LGT"/>
    <property type="match status" value="1"/>
</dbReference>
<dbReference type="Proteomes" id="UP000233417">
    <property type="component" value="Unassembled WGS sequence"/>
</dbReference>
<evidence type="ECO:0000256" key="2">
    <source>
        <dbReference type="ARBA" id="ARBA00022475"/>
    </source>
</evidence>
<feature type="transmembrane region" description="Helical" evidence="7">
    <location>
        <begin position="28"/>
        <end position="49"/>
    </location>
</feature>
<evidence type="ECO:0000256" key="5">
    <source>
        <dbReference type="ARBA" id="ARBA00022989"/>
    </source>
</evidence>
<dbReference type="PANTHER" id="PTHR30589:SF0">
    <property type="entry name" value="PHOSPHATIDYLGLYCEROL--PROLIPOPROTEIN DIACYLGLYCERYL TRANSFERASE"/>
    <property type="match status" value="1"/>
</dbReference>
<feature type="transmembrane region" description="Helical" evidence="7">
    <location>
        <begin position="265"/>
        <end position="285"/>
    </location>
</feature>
<feature type="transmembrane region" description="Helical" evidence="7">
    <location>
        <begin position="361"/>
        <end position="384"/>
    </location>
</feature>
<evidence type="ECO:0000256" key="4">
    <source>
        <dbReference type="ARBA" id="ARBA00022692"/>
    </source>
</evidence>
<dbReference type="InterPro" id="IPR001640">
    <property type="entry name" value="Lgt"/>
</dbReference>
<accession>A0A2N2F3J0</accession>
<protein>
    <submittedName>
        <fullName evidence="8">Prolipoprotein diacylglyceryl transferase</fullName>
    </submittedName>
</protein>
<feature type="transmembrane region" description="Helical" evidence="7">
    <location>
        <begin position="69"/>
        <end position="87"/>
    </location>
</feature>
<dbReference type="PANTHER" id="PTHR30589">
    <property type="entry name" value="PROLIPOPROTEIN DIACYLGLYCERYL TRANSFERASE"/>
    <property type="match status" value="1"/>
</dbReference>
<feature type="transmembrane region" description="Helical" evidence="7">
    <location>
        <begin position="180"/>
        <end position="198"/>
    </location>
</feature>
<evidence type="ECO:0000256" key="3">
    <source>
        <dbReference type="ARBA" id="ARBA00022679"/>
    </source>
</evidence>
<organism evidence="8 9">
    <name type="scientific">Candidatus Dojkabacteria bacterium HGW-Dojkabacteria-1</name>
    <dbReference type="NCBI Taxonomy" id="2013761"/>
    <lineage>
        <taxon>Bacteria</taxon>
        <taxon>Candidatus Dojkabacteria</taxon>
    </lineage>
</organism>
<dbReference type="GO" id="GO:0042158">
    <property type="term" value="P:lipoprotein biosynthetic process"/>
    <property type="evidence" value="ECO:0007669"/>
    <property type="project" value="InterPro"/>
</dbReference>
<feature type="transmembrane region" description="Helical" evidence="7">
    <location>
        <begin position="396"/>
        <end position="417"/>
    </location>
</feature>
<keyword evidence="4 7" id="KW-0812">Transmembrane</keyword>
<comment type="caution">
    <text evidence="8">The sequence shown here is derived from an EMBL/GenBank/DDBJ whole genome shotgun (WGS) entry which is preliminary data.</text>
</comment>
<evidence type="ECO:0000313" key="9">
    <source>
        <dbReference type="Proteomes" id="UP000233417"/>
    </source>
</evidence>
<feature type="transmembrane region" description="Helical" evidence="7">
    <location>
        <begin position="210"/>
        <end position="228"/>
    </location>
</feature>
<feature type="transmembrane region" description="Helical" evidence="7">
    <location>
        <begin position="148"/>
        <end position="168"/>
    </location>
</feature>
<proteinExistence type="inferred from homology"/>
<comment type="similarity">
    <text evidence="1">Belongs to the Lgt family.</text>
</comment>
<evidence type="ECO:0000313" key="8">
    <source>
        <dbReference type="EMBL" id="PKN02781.1"/>
    </source>
</evidence>
<keyword evidence="2" id="KW-1003">Cell membrane</keyword>
<evidence type="ECO:0000256" key="6">
    <source>
        <dbReference type="ARBA" id="ARBA00023136"/>
    </source>
</evidence>
<dbReference type="NCBIfam" id="TIGR00544">
    <property type="entry name" value="lgt"/>
    <property type="match status" value="1"/>
</dbReference>
<dbReference type="GO" id="GO:0005886">
    <property type="term" value="C:plasma membrane"/>
    <property type="evidence" value="ECO:0007669"/>
    <property type="project" value="InterPro"/>
</dbReference>
<reference evidence="8 9" key="1">
    <citation type="journal article" date="2017" name="ISME J.">
        <title>Potential for microbial H2 and metal transformations associated with novel bacteria and archaea in deep terrestrial subsurface sediments.</title>
        <authorList>
            <person name="Hernsdorf A.W."/>
            <person name="Amano Y."/>
            <person name="Miyakawa K."/>
            <person name="Ise K."/>
            <person name="Suzuki Y."/>
            <person name="Anantharaman K."/>
            <person name="Probst A."/>
            <person name="Burstein D."/>
            <person name="Thomas B.C."/>
            <person name="Banfield J.F."/>
        </authorList>
    </citation>
    <scope>NUCLEOTIDE SEQUENCE [LARGE SCALE GENOMIC DNA]</scope>
    <source>
        <strain evidence="8">HGW-Dojkabacteria-1</strain>
    </source>
</reference>
<keyword evidence="6 7" id="KW-0472">Membrane</keyword>
<dbReference type="AlphaFoldDB" id="A0A2N2F3J0"/>
<sequence>MNIYGLIIGIAIVFGIELLRKKTNLFSYLEYLFIGLLALLGARIVFLLHNIEGIQEGTVRILNIWNGGLAFYGALLGILLALWIISLRKNAPLIKLSDTLLVFLPLIQAIGRIGNYFNNELYGKPSQLPWAIEIPLEKRLTGYESYETFHPVFLYESLLLLLLFFALLKTSSQQKGLLTGIYFIGYAMIRLLMNTIRIDREYIMGIETSDFFSGIFFIIGTLLILNLLDMKYKKAIANFFSKIVMIGLIIFAAITFGIHTQLPPLPLLVLITFTFLVPISVIMLFNVLGITSDINVTKREERPRLFLTILASLLISLITSIYLGNSTLIIIYLIVNLTFIFGLLITLFWKISYHMIWSTLSIFIVIYLLNNEYTYLLLALLPFMAWSRVELKRHTYPQVILGTLLPLLCIFLVLTFLKF</sequence>
<dbReference type="GO" id="GO:0008961">
    <property type="term" value="F:phosphatidylglycerol-prolipoprotein diacylglyceryl transferase activity"/>
    <property type="evidence" value="ECO:0007669"/>
    <property type="project" value="InterPro"/>
</dbReference>
<gene>
    <name evidence="8" type="primary">lgt</name>
    <name evidence="8" type="ORF">CVU76_01995</name>
</gene>
<dbReference type="PROSITE" id="PS01311">
    <property type="entry name" value="LGT"/>
    <property type="match status" value="1"/>
</dbReference>
<keyword evidence="3 8" id="KW-0808">Transferase</keyword>
<keyword evidence="8" id="KW-0449">Lipoprotein</keyword>
<feature type="transmembrane region" description="Helical" evidence="7">
    <location>
        <begin position="240"/>
        <end position="259"/>
    </location>
</feature>
<keyword evidence="5 7" id="KW-1133">Transmembrane helix</keyword>
<name>A0A2N2F3J0_9BACT</name>
<evidence type="ECO:0000256" key="7">
    <source>
        <dbReference type="SAM" id="Phobius"/>
    </source>
</evidence>